<sequence length="1542" mass="156859">MDTAKPKRAGRRRAVLGVRGEEKKEEPRRASRHENALDASLFVSPLRLTEWERDPLSLFQDCGGKEEEAGRRLEVFGARPSPRALASAFSPRSQDGGKTKRRRKPSAGAAVSSRDSSSSRLKRSESKAFHKPAAVRKPRLQLRHPSSSSSAENISVDASPFSPTSYFPHSRPPPAEETSSVFSPLPLVAPSSSSCRSSSHCSSPSSSCSPSALISSGNLPSSPLTAHDRRLRKAEKGEGEEGFFRARSPTRLLRRLSLKGDSSKSCETLYAVSPTSKALAAAKEGLAEEISPSPAGRREEPGRLRSGSGRGLTRLFSSPWALPWRSREGKALSGAPALQRVRNEEVKKRGRNRSLPPLRASETWQRSASLSPTARLQSLSPSSAAPLAKARDLWRRLSRARSAGAASWAPPGSAPAVGGEGDCPGGAQSGARLSASEVNSGRARSWTHGEAKLYESHFKAGEPEGDRANTAASAGASSCGRYQSLPTRDTFGSPLPCSFPLPIFATTGRPGALGGLSSVSDEGLWKATAWGGDSTPDSLCFASLPGGLEDDLKKQGGSTFSSSSTLAYTTCVQSLEEDLVGATQPLDGGRNGERSGALRRGSSEDATLGCVSTGFLAHRASLSLSPRFLSAEEEAPKGRCAVALNRNRYDGISPSLLRSLSPEPIRRGASAAIHCPLQSSAVPGEPGQSAAPSAVAAAAQDSADRPSGSVRSRDDAAPSADAIETELGAQAEALQEEGSQAQQDEERDARVARLQAAMVALWSLQGDEEALRFLSRQASQFLAAGRRGAAEEAAGAACSTPKADETSSGEEATSARLSGAVAVTGASEANTLAPGALTGETAAEGLPHSSECAALRRSFETVSRALSSPACLSACPSSLSDEPTARRKDRKEGAGCDDGVQAVSSLPTRAVSVGCSHPHSSSAVLKGSGREASASCALLSTTGAKPGDPVHKPVAAVAAQRDIRRASWPSGDPRKSPTAGRRRAATTGDDLFRECQAGRTGGDGGERARGDAKERSLGGRELYARAPNGGKDGGDGQQGRATETTRTGEADKGESPAEKEAEELTVYVMSAVQSAMSRPGTAYGGRRTEDASCSRGQPKEEERTVRLYRLLLQLQSLADTLRATIGEQDPDSVPQEAESAAEPGTESATRKAPRGAGLQTAGHVGVEQGRTAGSRPPQRAVSSPLPQAYTKDLEAVSPTLQLQGEQEKKDNFFLAQASTAPPPQTASPAKVCQANVCVQTDNSTTHGSLESPQSCKGILDSPSSLPSRDIGKRVPHVSASARSPSLPSSTVGGKDPPSSKTSGKPPGPPPGAGKPPGPPPGAGKPPGPPPGAGKPPGPPPGAGKPPGPPPGAGKPPGPPPGAGKPPGPPPGAGKPPGPPPGAGKPPGPPPGAGKPPGPPPGAGKPPGPPPGAGKPPGPPPGAGKPPGPPPGAGKPPGPPPGAGKPPGPPPGAGKPPGPPPGAGKPPGPPPGAGKAPGPPPGKAPGPPPSAANAEPSGRSAVAAKNASLPPGAGKAPGGKGPPPSKKAPGGRDPHRGAAKARL</sequence>
<feature type="compositionally biased region" description="Polar residues" evidence="1">
    <location>
        <begin position="144"/>
        <end position="153"/>
    </location>
</feature>
<feature type="region of interest" description="Disordered" evidence="1">
    <location>
        <begin position="795"/>
        <end position="816"/>
    </location>
</feature>
<feature type="compositionally biased region" description="Basic residues" evidence="1">
    <location>
        <begin position="129"/>
        <end position="142"/>
    </location>
</feature>
<feature type="region of interest" description="Disordered" evidence="1">
    <location>
        <begin position="1242"/>
        <end position="1542"/>
    </location>
</feature>
<feature type="region of interest" description="Disordered" evidence="1">
    <location>
        <begin position="1122"/>
        <end position="1192"/>
    </location>
</feature>
<gene>
    <name evidence="2" type="ORF">BESB_046920</name>
</gene>
<feature type="region of interest" description="Disordered" evidence="1">
    <location>
        <begin position="331"/>
        <end position="387"/>
    </location>
</feature>
<feature type="compositionally biased region" description="Low complexity" evidence="1">
    <location>
        <begin position="404"/>
        <end position="416"/>
    </location>
</feature>
<dbReference type="EMBL" id="NWUJ01000003">
    <property type="protein sequence ID" value="PFH36500.1"/>
    <property type="molecule type" value="Genomic_DNA"/>
</dbReference>
<feature type="compositionally biased region" description="Gly residues" evidence="1">
    <location>
        <begin position="418"/>
        <end position="428"/>
    </location>
</feature>
<comment type="caution">
    <text evidence="2">The sequence shown here is derived from an EMBL/GenBank/DDBJ whole genome shotgun (WGS) entry which is preliminary data.</text>
</comment>
<evidence type="ECO:0000256" key="1">
    <source>
        <dbReference type="SAM" id="MobiDB-lite"/>
    </source>
</evidence>
<keyword evidence="3" id="KW-1185">Reference proteome</keyword>
<evidence type="ECO:0000313" key="2">
    <source>
        <dbReference type="EMBL" id="PFH36500.1"/>
    </source>
</evidence>
<feature type="compositionally biased region" description="Low complexity" evidence="1">
    <location>
        <begin position="688"/>
        <end position="707"/>
    </location>
</feature>
<feature type="region of interest" description="Disordered" evidence="1">
    <location>
        <begin position="678"/>
        <end position="719"/>
    </location>
</feature>
<accession>A0A2A9MLX5</accession>
<feature type="compositionally biased region" description="Basic residues" evidence="1">
    <location>
        <begin position="1"/>
        <end position="14"/>
    </location>
</feature>
<feature type="compositionally biased region" description="Low complexity" evidence="1">
    <location>
        <begin position="106"/>
        <end position="119"/>
    </location>
</feature>
<feature type="region of interest" description="Disordered" evidence="1">
    <location>
        <begin position="582"/>
        <end position="601"/>
    </location>
</feature>
<dbReference type="STRING" id="94643.A0A2A9MLX5"/>
<reference evidence="2 3" key="1">
    <citation type="submission" date="2017-09" db="EMBL/GenBank/DDBJ databases">
        <title>Genome sequencing of Besnoitia besnoiti strain Bb-Ger1.</title>
        <authorList>
            <person name="Schares G."/>
            <person name="Venepally P."/>
            <person name="Lorenzi H.A."/>
        </authorList>
    </citation>
    <scope>NUCLEOTIDE SEQUENCE [LARGE SCALE GENOMIC DNA]</scope>
    <source>
        <strain evidence="2 3">Bb-Ger1</strain>
    </source>
</reference>
<feature type="compositionally biased region" description="Basic and acidic residues" evidence="1">
    <location>
        <begin position="883"/>
        <end position="894"/>
    </location>
</feature>
<feature type="compositionally biased region" description="Low complexity" evidence="1">
    <location>
        <begin position="1278"/>
        <end position="1289"/>
    </location>
</feature>
<dbReference type="VEuPathDB" id="ToxoDB:BESB_046920"/>
<dbReference type="KEGG" id="bbes:BESB_046920"/>
<dbReference type="RefSeq" id="XP_029220509.1">
    <property type="nucleotide sequence ID" value="XM_029363143.1"/>
</dbReference>
<feature type="compositionally biased region" description="Low complexity" evidence="1">
    <location>
        <begin position="378"/>
        <end position="387"/>
    </location>
</feature>
<feature type="compositionally biased region" description="Polar residues" evidence="1">
    <location>
        <begin position="362"/>
        <end position="377"/>
    </location>
</feature>
<feature type="region of interest" description="Disordered" evidence="1">
    <location>
        <begin position="75"/>
        <end position="246"/>
    </location>
</feature>
<feature type="region of interest" description="Disordered" evidence="1">
    <location>
        <begin position="961"/>
        <end position="1102"/>
    </location>
</feature>
<organism evidence="2 3">
    <name type="scientific">Besnoitia besnoiti</name>
    <name type="common">Apicomplexan protozoan</name>
    <dbReference type="NCBI Taxonomy" id="94643"/>
    <lineage>
        <taxon>Eukaryota</taxon>
        <taxon>Sar</taxon>
        <taxon>Alveolata</taxon>
        <taxon>Apicomplexa</taxon>
        <taxon>Conoidasida</taxon>
        <taxon>Coccidia</taxon>
        <taxon>Eucoccidiorida</taxon>
        <taxon>Eimeriorina</taxon>
        <taxon>Sarcocystidae</taxon>
        <taxon>Besnoitia</taxon>
    </lineage>
</organism>
<feature type="region of interest" description="Disordered" evidence="1">
    <location>
        <begin position="874"/>
        <end position="900"/>
    </location>
</feature>
<dbReference type="GeneID" id="40309622"/>
<feature type="compositionally biased region" description="Pro residues" evidence="1">
    <location>
        <begin position="1305"/>
        <end position="1489"/>
    </location>
</feature>
<evidence type="ECO:0000313" key="3">
    <source>
        <dbReference type="Proteomes" id="UP000224006"/>
    </source>
</evidence>
<feature type="region of interest" description="Disordered" evidence="1">
    <location>
        <begin position="1"/>
        <end position="38"/>
    </location>
</feature>
<feature type="compositionally biased region" description="Basic and acidic residues" evidence="1">
    <location>
        <begin position="234"/>
        <end position="244"/>
    </location>
</feature>
<feature type="compositionally biased region" description="Basic and acidic residues" evidence="1">
    <location>
        <begin position="1086"/>
        <end position="1102"/>
    </location>
</feature>
<dbReference type="Proteomes" id="UP000224006">
    <property type="component" value="Chromosome III"/>
</dbReference>
<feature type="compositionally biased region" description="Basic and acidic residues" evidence="1">
    <location>
        <begin position="19"/>
        <end position="36"/>
    </location>
</feature>
<protein>
    <submittedName>
        <fullName evidence="2">Uncharacterized protein</fullName>
    </submittedName>
</protein>
<feature type="compositionally biased region" description="Basic and acidic residues" evidence="1">
    <location>
        <begin position="1046"/>
        <end position="1059"/>
    </location>
</feature>
<feature type="compositionally biased region" description="Low complexity" evidence="1">
    <location>
        <begin position="179"/>
        <end position="216"/>
    </location>
</feature>
<feature type="compositionally biased region" description="Basic and acidic residues" evidence="1">
    <location>
        <begin position="1004"/>
        <end position="1018"/>
    </location>
</feature>
<name>A0A2A9MLX5_BESBE</name>
<proteinExistence type="predicted"/>
<feature type="compositionally biased region" description="Polar residues" evidence="1">
    <location>
        <begin position="1242"/>
        <end position="1254"/>
    </location>
</feature>
<feature type="region of interest" description="Disordered" evidence="1">
    <location>
        <begin position="283"/>
        <end position="310"/>
    </location>
</feature>
<feature type="region of interest" description="Disordered" evidence="1">
    <location>
        <begin position="404"/>
        <end position="445"/>
    </location>
</feature>